<evidence type="ECO:0000256" key="3">
    <source>
        <dbReference type="ARBA" id="ARBA00022692"/>
    </source>
</evidence>
<feature type="domain" description="GtrA/DPMS transmembrane" evidence="7">
    <location>
        <begin position="19"/>
        <end position="138"/>
    </location>
</feature>
<feature type="transmembrane region" description="Helical" evidence="6">
    <location>
        <begin position="16"/>
        <end position="37"/>
    </location>
</feature>
<dbReference type="Proteomes" id="UP000321523">
    <property type="component" value="Unassembled WGS sequence"/>
</dbReference>
<feature type="transmembrane region" description="Helical" evidence="6">
    <location>
        <begin position="78"/>
        <end position="104"/>
    </location>
</feature>
<dbReference type="AlphaFoldDB" id="A0A512DPJ3"/>
<dbReference type="GO" id="GO:0005886">
    <property type="term" value="C:plasma membrane"/>
    <property type="evidence" value="ECO:0007669"/>
    <property type="project" value="TreeGrafter"/>
</dbReference>
<evidence type="ECO:0000256" key="4">
    <source>
        <dbReference type="ARBA" id="ARBA00022989"/>
    </source>
</evidence>
<dbReference type="InterPro" id="IPR007267">
    <property type="entry name" value="GtrA_DPMS_TM"/>
</dbReference>
<name>A0A512DPJ3_9PROT</name>
<dbReference type="InterPro" id="IPR051401">
    <property type="entry name" value="GtrA_CellWall_Glycosyl"/>
</dbReference>
<dbReference type="GO" id="GO:0000271">
    <property type="term" value="P:polysaccharide biosynthetic process"/>
    <property type="evidence" value="ECO:0007669"/>
    <property type="project" value="InterPro"/>
</dbReference>
<accession>A0A512DPJ3</accession>
<dbReference type="EMBL" id="BJYZ01000010">
    <property type="protein sequence ID" value="GEO38397.1"/>
    <property type="molecule type" value="Genomic_DNA"/>
</dbReference>
<dbReference type="RefSeq" id="WP_044428041.1">
    <property type="nucleotide sequence ID" value="NZ_BJYZ01000010.1"/>
</dbReference>
<keyword evidence="4 6" id="KW-1133">Transmembrane helix</keyword>
<dbReference type="PANTHER" id="PTHR38459:SF1">
    <property type="entry name" value="PROPHAGE BACTOPRENOL-LINKED GLUCOSE TRANSLOCASE HOMOLOG"/>
    <property type="match status" value="1"/>
</dbReference>
<evidence type="ECO:0000256" key="2">
    <source>
        <dbReference type="ARBA" id="ARBA00009399"/>
    </source>
</evidence>
<keyword evidence="3 6" id="KW-0812">Transmembrane</keyword>
<evidence type="ECO:0000313" key="8">
    <source>
        <dbReference type="EMBL" id="GEO38397.1"/>
    </source>
</evidence>
<keyword evidence="5 6" id="KW-0472">Membrane</keyword>
<reference evidence="8 9" key="1">
    <citation type="submission" date="2019-07" db="EMBL/GenBank/DDBJ databases">
        <title>Whole genome shotgun sequence of Skermanella aerolata NBRC 106429.</title>
        <authorList>
            <person name="Hosoyama A."/>
            <person name="Uohara A."/>
            <person name="Ohji S."/>
            <person name="Ichikawa N."/>
        </authorList>
    </citation>
    <scope>NUCLEOTIDE SEQUENCE [LARGE SCALE GENOMIC DNA]</scope>
    <source>
        <strain evidence="8 9">NBRC 106429</strain>
    </source>
</reference>
<keyword evidence="9" id="KW-1185">Reference proteome</keyword>
<proteinExistence type="inferred from homology"/>
<organism evidence="8 9">
    <name type="scientific">Skermanella aerolata</name>
    <dbReference type="NCBI Taxonomy" id="393310"/>
    <lineage>
        <taxon>Bacteria</taxon>
        <taxon>Pseudomonadati</taxon>
        <taxon>Pseudomonadota</taxon>
        <taxon>Alphaproteobacteria</taxon>
        <taxon>Rhodospirillales</taxon>
        <taxon>Azospirillaceae</taxon>
        <taxon>Skermanella</taxon>
    </lineage>
</organism>
<protein>
    <recommendedName>
        <fullName evidence="7">GtrA/DPMS transmembrane domain-containing protein</fullName>
    </recommendedName>
</protein>
<comment type="similarity">
    <text evidence="2">Belongs to the GtrA family.</text>
</comment>
<feature type="transmembrane region" description="Helical" evidence="6">
    <location>
        <begin position="43"/>
        <end position="66"/>
    </location>
</feature>
<comment type="caution">
    <text evidence="8">The sequence shown here is derived from an EMBL/GenBank/DDBJ whole genome shotgun (WGS) entry which is preliminary data.</text>
</comment>
<evidence type="ECO:0000259" key="7">
    <source>
        <dbReference type="Pfam" id="PF04138"/>
    </source>
</evidence>
<dbReference type="PANTHER" id="PTHR38459">
    <property type="entry name" value="PROPHAGE BACTOPRENOL-LINKED GLUCOSE TRANSLOCASE HOMOLOG"/>
    <property type="match status" value="1"/>
</dbReference>
<evidence type="ECO:0000313" key="9">
    <source>
        <dbReference type="Proteomes" id="UP000321523"/>
    </source>
</evidence>
<dbReference type="Pfam" id="PF04138">
    <property type="entry name" value="GtrA_DPMS_TM"/>
    <property type="match status" value="1"/>
</dbReference>
<evidence type="ECO:0000256" key="5">
    <source>
        <dbReference type="ARBA" id="ARBA00023136"/>
    </source>
</evidence>
<comment type="subcellular location">
    <subcellularLocation>
        <location evidence="1">Membrane</location>
        <topology evidence="1">Multi-pass membrane protein</topology>
    </subcellularLocation>
</comment>
<evidence type="ECO:0000256" key="6">
    <source>
        <dbReference type="SAM" id="Phobius"/>
    </source>
</evidence>
<gene>
    <name evidence="8" type="ORF">SAE02_25450</name>
</gene>
<sequence length="147" mass="16159">MSVTSGIVGTFLNRQFLAFLLVGGFAALVNWLSRFYLNDFMSFSAAIVLAYLIGMVTAFVLSRLIVFEKSGRSAQSDFLRFTIVNVVAVIQVWLISVALAGWLMPWAGFTWHAEEVAHAIGVAVPVVTSYLGHRVFTFGKSQACIMD</sequence>
<feature type="transmembrane region" description="Helical" evidence="6">
    <location>
        <begin position="116"/>
        <end position="136"/>
    </location>
</feature>
<evidence type="ECO:0000256" key="1">
    <source>
        <dbReference type="ARBA" id="ARBA00004141"/>
    </source>
</evidence>